<reference evidence="1 2" key="1">
    <citation type="journal article" date="2019" name="Sci. Rep.">
        <title>Orb-weaving spider Araneus ventricosus genome elucidates the spidroin gene catalogue.</title>
        <authorList>
            <person name="Kono N."/>
            <person name="Nakamura H."/>
            <person name="Ohtoshi R."/>
            <person name="Moran D.A.P."/>
            <person name="Shinohara A."/>
            <person name="Yoshida Y."/>
            <person name="Fujiwara M."/>
            <person name="Mori M."/>
            <person name="Tomita M."/>
            <person name="Arakawa K."/>
        </authorList>
    </citation>
    <scope>NUCLEOTIDE SEQUENCE [LARGE SCALE GENOMIC DNA]</scope>
</reference>
<evidence type="ECO:0000313" key="1">
    <source>
        <dbReference type="EMBL" id="GBN49748.1"/>
    </source>
</evidence>
<protein>
    <submittedName>
        <fullName evidence="1">Uncharacterized protein</fullName>
    </submittedName>
</protein>
<gene>
    <name evidence="1" type="ORF">AVEN_11330_1</name>
</gene>
<dbReference type="AlphaFoldDB" id="A0A4Y2PCN0"/>
<comment type="caution">
    <text evidence="1">The sequence shown here is derived from an EMBL/GenBank/DDBJ whole genome shotgun (WGS) entry which is preliminary data.</text>
</comment>
<name>A0A4Y2PCN0_ARAVE</name>
<dbReference type="Proteomes" id="UP000499080">
    <property type="component" value="Unassembled WGS sequence"/>
</dbReference>
<organism evidence="1 2">
    <name type="scientific">Araneus ventricosus</name>
    <name type="common">Orbweaver spider</name>
    <name type="synonym">Epeira ventricosa</name>
    <dbReference type="NCBI Taxonomy" id="182803"/>
    <lineage>
        <taxon>Eukaryota</taxon>
        <taxon>Metazoa</taxon>
        <taxon>Ecdysozoa</taxon>
        <taxon>Arthropoda</taxon>
        <taxon>Chelicerata</taxon>
        <taxon>Arachnida</taxon>
        <taxon>Araneae</taxon>
        <taxon>Araneomorphae</taxon>
        <taxon>Entelegynae</taxon>
        <taxon>Araneoidea</taxon>
        <taxon>Araneidae</taxon>
        <taxon>Araneus</taxon>
    </lineage>
</organism>
<accession>A0A4Y2PCN0</accession>
<proteinExistence type="predicted"/>
<keyword evidence="2" id="KW-1185">Reference proteome</keyword>
<evidence type="ECO:0000313" key="2">
    <source>
        <dbReference type="Proteomes" id="UP000499080"/>
    </source>
</evidence>
<dbReference type="OrthoDB" id="10556683at2759"/>
<sequence length="88" mass="9968">MVCEVPVLIMAVSSANRHNWVWHFLGLGISLTNMLNNKGPTLDPCTIPALITRSEERLLLTRTEKSLPRRYVEMSLMMLPGIPIHQTL</sequence>
<dbReference type="EMBL" id="BGPR01011128">
    <property type="protein sequence ID" value="GBN49748.1"/>
    <property type="molecule type" value="Genomic_DNA"/>
</dbReference>